<reference evidence="7 8" key="3">
    <citation type="journal article" date="2015" name="Genome Announc.">
        <title>Draft Genome Sequence of the Archiascomycetous Yeast Saitoella complicata.</title>
        <authorList>
            <person name="Yamauchi K."/>
            <person name="Kondo S."/>
            <person name="Hamamoto M."/>
            <person name="Takahashi Y."/>
            <person name="Ogura Y."/>
            <person name="Hayashi T."/>
            <person name="Nishida H."/>
        </authorList>
    </citation>
    <scope>NUCLEOTIDE SEQUENCE [LARGE SCALE GENOMIC DNA]</scope>
    <source>
        <strain evidence="7 8">NRRL Y-17804</strain>
    </source>
</reference>
<keyword evidence="3" id="KW-0963">Cytoplasm</keyword>
<keyword evidence="5" id="KW-0904">Protein phosphatase</keyword>
<comment type="caution">
    <text evidence="7">The sequence shown here is derived from an EMBL/GenBank/DDBJ whole genome shotgun (WGS) entry which is preliminary data.</text>
</comment>
<gene>
    <name evidence="7" type="ORF">G7K_5077-t1</name>
</gene>
<proteinExistence type="predicted"/>
<evidence type="ECO:0000313" key="8">
    <source>
        <dbReference type="Proteomes" id="UP000033140"/>
    </source>
</evidence>
<dbReference type="EMBL" id="BACD03000039">
    <property type="protein sequence ID" value="GAO50960.1"/>
    <property type="molecule type" value="Genomic_DNA"/>
</dbReference>
<comment type="subcellular location">
    <subcellularLocation>
        <location evidence="1">Cytoplasm</location>
    </subcellularLocation>
</comment>
<evidence type="ECO:0000256" key="4">
    <source>
        <dbReference type="ARBA" id="ARBA00022801"/>
    </source>
</evidence>
<reference evidence="7 8" key="1">
    <citation type="journal article" date="2011" name="J. Gen. Appl. Microbiol.">
        <title>Draft genome sequencing of the enigmatic yeast Saitoella complicata.</title>
        <authorList>
            <person name="Nishida H."/>
            <person name="Hamamoto M."/>
            <person name="Sugiyama J."/>
        </authorList>
    </citation>
    <scope>NUCLEOTIDE SEQUENCE [LARGE SCALE GENOMIC DNA]</scope>
    <source>
        <strain evidence="7 8">NRRL Y-17804</strain>
    </source>
</reference>
<dbReference type="Proteomes" id="UP000033140">
    <property type="component" value="Unassembled WGS sequence"/>
</dbReference>
<dbReference type="InterPro" id="IPR029021">
    <property type="entry name" value="Prot-tyrosine_phosphatase-like"/>
</dbReference>
<organism evidence="7 8">
    <name type="scientific">Saitoella complicata (strain BCRC 22490 / CBS 7301 / JCM 7358 / NBRC 10748 / NRRL Y-17804)</name>
    <dbReference type="NCBI Taxonomy" id="698492"/>
    <lineage>
        <taxon>Eukaryota</taxon>
        <taxon>Fungi</taxon>
        <taxon>Dikarya</taxon>
        <taxon>Ascomycota</taxon>
        <taxon>Taphrinomycotina</taxon>
        <taxon>Taphrinomycotina incertae sedis</taxon>
        <taxon>Saitoella</taxon>
    </lineage>
</organism>
<dbReference type="PANTHER" id="PTHR31126:SF8">
    <property type="entry name" value="TYROSINE-PROTEIN PHOSPHATASE OCA1-RELATED"/>
    <property type="match status" value="1"/>
</dbReference>
<evidence type="ECO:0000256" key="6">
    <source>
        <dbReference type="ARBA" id="ARBA00039934"/>
    </source>
</evidence>
<dbReference type="SUPFAM" id="SSF52799">
    <property type="entry name" value="(Phosphotyrosine protein) phosphatases II"/>
    <property type="match status" value="1"/>
</dbReference>
<dbReference type="FunFam" id="3.90.190.10:FF:000035">
    <property type="entry name" value="Tyrosine phosphatase, putative"/>
    <property type="match status" value="1"/>
</dbReference>
<evidence type="ECO:0000256" key="2">
    <source>
        <dbReference type="ARBA" id="ARBA00013064"/>
    </source>
</evidence>
<dbReference type="InterPro" id="IPR004861">
    <property type="entry name" value="Siw14-like"/>
</dbReference>
<accession>A0A0E9NNG8</accession>
<sequence length="175" mass="19393">MTSQPPAPFTRLIPPPVFAHVEANLYRSAQPSRINLPFLDTLPLHTIIWLAIEDPSTVTKTWARDRGVSLVCLPVVGEGDSEEGWAGAESVKRVLELILEICAQNHGVLLMDQTGRHRIGTVIGCLRRLQRWNLASVSEEYCKFAGGRWRVVNELWIEGFDVGGVRVEGGGPGWL</sequence>
<protein>
    <recommendedName>
        <fullName evidence="6">Putative tyrosine-protein phosphatase OCA1</fullName>
        <ecNumber evidence="2">3.1.3.48</ecNumber>
    </recommendedName>
</protein>
<dbReference type="GO" id="GO:0004725">
    <property type="term" value="F:protein tyrosine phosphatase activity"/>
    <property type="evidence" value="ECO:0007669"/>
    <property type="project" value="UniProtKB-EC"/>
</dbReference>
<dbReference type="AlphaFoldDB" id="A0A0E9NNG8"/>
<evidence type="ECO:0000256" key="1">
    <source>
        <dbReference type="ARBA" id="ARBA00004496"/>
    </source>
</evidence>
<dbReference type="PANTHER" id="PTHR31126">
    <property type="entry name" value="TYROSINE-PROTEIN PHOSPHATASE"/>
    <property type="match status" value="1"/>
</dbReference>
<dbReference type="STRING" id="698492.A0A0E9NNG8"/>
<reference evidence="7 8" key="2">
    <citation type="journal article" date="2014" name="J. Gen. Appl. Microbiol.">
        <title>The early diverging ascomycetous budding yeast Saitoella complicata has three histone deacetylases belonging to the Clr6, Hos2, and Rpd3 lineages.</title>
        <authorList>
            <person name="Nishida H."/>
            <person name="Matsumoto T."/>
            <person name="Kondo S."/>
            <person name="Hamamoto M."/>
            <person name="Yoshikawa H."/>
        </authorList>
    </citation>
    <scope>NUCLEOTIDE SEQUENCE [LARGE SCALE GENOMIC DNA]</scope>
    <source>
        <strain evidence="7 8">NRRL Y-17804</strain>
    </source>
</reference>
<name>A0A0E9NNG8_SAICN</name>
<dbReference type="Gene3D" id="3.90.190.10">
    <property type="entry name" value="Protein tyrosine phosphatase superfamily"/>
    <property type="match status" value="1"/>
</dbReference>
<keyword evidence="4" id="KW-0378">Hydrolase</keyword>
<keyword evidence="8" id="KW-1185">Reference proteome</keyword>
<evidence type="ECO:0000256" key="3">
    <source>
        <dbReference type="ARBA" id="ARBA00022490"/>
    </source>
</evidence>
<dbReference type="EC" id="3.1.3.48" evidence="2"/>
<evidence type="ECO:0000256" key="5">
    <source>
        <dbReference type="ARBA" id="ARBA00022912"/>
    </source>
</evidence>
<dbReference type="GO" id="GO:0005737">
    <property type="term" value="C:cytoplasm"/>
    <property type="evidence" value="ECO:0007669"/>
    <property type="project" value="UniProtKB-SubCell"/>
</dbReference>
<dbReference type="Pfam" id="PF03162">
    <property type="entry name" value="Y_phosphatase2"/>
    <property type="match status" value="1"/>
</dbReference>
<evidence type="ECO:0000313" key="7">
    <source>
        <dbReference type="EMBL" id="GAO50960.1"/>
    </source>
</evidence>
<dbReference type="OMA" id="PWNPISE"/>